<dbReference type="SUPFAM" id="SSF52540">
    <property type="entry name" value="P-loop containing nucleoside triphosphate hydrolases"/>
    <property type="match status" value="1"/>
</dbReference>
<dbReference type="GeneID" id="20668695"/>
<dbReference type="PANTHER" id="PTHR21529">
    <property type="entry name" value="MAMMARY TURMOR VIRUS RECEPTOR HOMOLOG 1, 2 MTVR1, 2"/>
    <property type="match status" value="1"/>
</dbReference>
<evidence type="ECO:0000256" key="2">
    <source>
        <dbReference type="ARBA" id="ARBA00022801"/>
    </source>
</evidence>
<dbReference type="AlphaFoldDB" id="W4K4G2"/>
<dbReference type="OrthoDB" id="3156807at2759"/>
<dbReference type="InterPro" id="IPR011990">
    <property type="entry name" value="TPR-like_helical_dom_sf"/>
</dbReference>
<dbReference type="PROSITE" id="PS51198">
    <property type="entry name" value="UVRD_HELICASE_ATP_BIND"/>
    <property type="match status" value="1"/>
</dbReference>
<accession>W4K4G2</accession>
<dbReference type="RefSeq" id="XP_009547011.1">
    <property type="nucleotide sequence ID" value="XM_009548716.1"/>
</dbReference>
<evidence type="ECO:0000313" key="8">
    <source>
        <dbReference type="Proteomes" id="UP000030671"/>
    </source>
</evidence>
<dbReference type="InterPro" id="IPR027417">
    <property type="entry name" value="P-loop_NTPase"/>
</dbReference>
<dbReference type="HOGENOM" id="CLU_010470_0_0_1"/>
<protein>
    <recommendedName>
        <fullName evidence="6">UvrD-like helicase ATP-binding domain-containing protein</fullName>
    </recommendedName>
</protein>
<feature type="non-terminal residue" evidence="7">
    <location>
        <position position="1"/>
    </location>
</feature>
<reference evidence="7 8" key="1">
    <citation type="journal article" date="2012" name="New Phytol.">
        <title>Insight into trade-off between wood decay and parasitism from the genome of a fungal forest pathogen.</title>
        <authorList>
            <person name="Olson A."/>
            <person name="Aerts A."/>
            <person name="Asiegbu F."/>
            <person name="Belbahri L."/>
            <person name="Bouzid O."/>
            <person name="Broberg A."/>
            <person name="Canback B."/>
            <person name="Coutinho P.M."/>
            <person name="Cullen D."/>
            <person name="Dalman K."/>
            <person name="Deflorio G."/>
            <person name="van Diepen L.T."/>
            <person name="Dunand C."/>
            <person name="Duplessis S."/>
            <person name="Durling M."/>
            <person name="Gonthier P."/>
            <person name="Grimwood J."/>
            <person name="Fossdal C.G."/>
            <person name="Hansson D."/>
            <person name="Henrissat B."/>
            <person name="Hietala A."/>
            <person name="Himmelstrand K."/>
            <person name="Hoffmeister D."/>
            <person name="Hogberg N."/>
            <person name="James T.Y."/>
            <person name="Karlsson M."/>
            <person name="Kohler A."/>
            <person name="Kues U."/>
            <person name="Lee Y.H."/>
            <person name="Lin Y.C."/>
            <person name="Lind M."/>
            <person name="Lindquist E."/>
            <person name="Lombard V."/>
            <person name="Lucas S."/>
            <person name="Lunden K."/>
            <person name="Morin E."/>
            <person name="Murat C."/>
            <person name="Park J."/>
            <person name="Raffaello T."/>
            <person name="Rouze P."/>
            <person name="Salamov A."/>
            <person name="Schmutz J."/>
            <person name="Solheim H."/>
            <person name="Stahlberg J."/>
            <person name="Velez H."/>
            <person name="de Vries R.P."/>
            <person name="Wiebenga A."/>
            <person name="Woodward S."/>
            <person name="Yakovlev I."/>
            <person name="Garbelotto M."/>
            <person name="Martin F."/>
            <person name="Grigoriev I.V."/>
            <person name="Stenlid J."/>
        </authorList>
    </citation>
    <scope>NUCLEOTIDE SEQUENCE [LARGE SCALE GENOMIC DNA]</scope>
    <source>
        <strain evidence="7 8">TC 32-1</strain>
    </source>
</reference>
<dbReference type="InterPro" id="IPR039904">
    <property type="entry name" value="TRANK1"/>
</dbReference>
<keyword evidence="2 5" id="KW-0378">Hydrolase</keyword>
<keyword evidence="8" id="KW-1185">Reference proteome</keyword>
<feature type="binding site" evidence="5">
    <location>
        <begin position="28"/>
        <end position="35"/>
    </location>
    <ligand>
        <name>ATP</name>
        <dbReference type="ChEBI" id="CHEBI:30616"/>
    </ligand>
</feature>
<dbReference type="STRING" id="747525.W4K4G2"/>
<gene>
    <name evidence="7" type="ORF">HETIRDRAFT_225844</name>
</gene>
<feature type="domain" description="UvrD-like helicase ATP-binding" evidence="6">
    <location>
        <begin position="7"/>
        <end position="383"/>
    </location>
</feature>
<dbReference type="KEGG" id="hir:HETIRDRAFT_225844"/>
<sequence length="827" mass="95147">DEDVAHFFRVSPQEQLVIEHPHSCYVLGRSGTGKTTTILFKMLGIERAWVENGCMGPRPRQVFVTKSRVLAEKVEEYAMKFMRVLARGNHVPPHIVQMVEQWRGPAPERLTHITDDDCVREDLPSKFSELQDHHFPLFITIDAFRALAAADVADGVDPAHPSRALQKHRHTSRLVSFEVFKQEYWPHFPTSITKGLAPSLVYGEFMGFIKGSQETLRTPDRVLDRQTYQNYSTRMQPTFATKRSDLYTLFKLYTERKRRHGDEDPADRQVNIFVSGTTATHAALDAMHLKKLSGDKVDFLYVDEVQDLLLIEAAFLRSICQNPNGLFWAGDTAQTISFGSAFRFNDLKAFVYQVERQLDEDGRRWFMYKEPESFQLTINYRSHGGIVRCAHSVVELISRFWPDSIDVLAEEKGMIDGVRPVFFVGKDEIDYSKFFSGTENVAIELGANQCTCILVRNDAAKDKLMEKIGDIGSVLTLFESKGLEYDDVLLYNFFEDSEIDERKWHVFKNMASDTDNTRAHRSDFGEKNAEICADLKFLYVAVTRARRNVWFFDQSDKCEHMKAYWTEKQLIEVRSTHEGISNLAVASKPDDWVNRAWEYYNRHQYGQAVSAFRRAHLPREAAVASAHVLQGIAQRCLEDGGSPFVDAAKAFTQCAADLAPTSSQQKIFYRRAAECYEGIKIYRQAAEAYVLAFMFTKAVVNYRDARLLESAVEVILRHNNLVDVEVADHVKETARFEFLSKQKVEQAKRLFTTEEEFEQYLIDHDFTIIYSQFLEDKGEYEKAARLHLQEGDRKRAINILRKDPDRQTTVVAWTLDALWIILSFAVQ</sequence>
<dbReference type="PANTHER" id="PTHR21529:SF4">
    <property type="entry name" value="TPR AND ANKYRIN REPEAT-CONTAINING PROTEIN 1"/>
    <property type="match status" value="1"/>
</dbReference>
<evidence type="ECO:0000256" key="3">
    <source>
        <dbReference type="ARBA" id="ARBA00022806"/>
    </source>
</evidence>
<evidence type="ECO:0000313" key="7">
    <source>
        <dbReference type="EMBL" id="ETW80235.1"/>
    </source>
</evidence>
<dbReference type="GO" id="GO:0005524">
    <property type="term" value="F:ATP binding"/>
    <property type="evidence" value="ECO:0007669"/>
    <property type="project" value="UniProtKB-UniRule"/>
</dbReference>
<evidence type="ECO:0000256" key="5">
    <source>
        <dbReference type="PROSITE-ProRule" id="PRU00560"/>
    </source>
</evidence>
<dbReference type="eggNOG" id="ENOG502QQZC">
    <property type="taxonomic scope" value="Eukaryota"/>
</dbReference>
<name>W4K4G2_HETIT</name>
<keyword evidence="3 5" id="KW-0347">Helicase</keyword>
<dbReference type="Gene3D" id="3.40.50.300">
    <property type="entry name" value="P-loop containing nucleotide triphosphate hydrolases"/>
    <property type="match status" value="2"/>
</dbReference>
<keyword evidence="4 5" id="KW-0067">ATP-binding</keyword>
<keyword evidence="1 5" id="KW-0547">Nucleotide-binding</keyword>
<dbReference type="InParanoid" id="W4K4G2"/>
<evidence type="ECO:0000259" key="6">
    <source>
        <dbReference type="PROSITE" id="PS51198"/>
    </source>
</evidence>
<dbReference type="InterPro" id="IPR014016">
    <property type="entry name" value="UvrD-like_ATP-bd"/>
</dbReference>
<evidence type="ECO:0000256" key="4">
    <source>
        <dbReference type="ARBA" id="ARBA00022840"/>
    </source>
</evidence>
<dbReference type="Pfam" id="PF00580">
    <property type="entry name" value="UvrD-helicase"/>
    <property type="match status" value="1"/>
</dbReference>
<dbReference type="GO" id="GO:0004386">
    <property type="term" value="F:helicase activity"/>
    <property type="evidence" value="ECO:0007669"/>
    <property type="project" value="UniProtKB-UniRule"/>
</dbReference>
<organism evidence="7 8">
    <name type="scientific">Heterobasidion irregulare (strain TC 32-1)</name>
    <dbReference type="NCBI Taxonomy" id="747525"/>
    <lineage>
        <taxon>Eukaryota</taxon>
        <taxon>Fungi</taxon>
        <taxon>Dikarya</taxon>
        <taxon>Basidiomycota</taxon>
        <taxon>Agaricomycotina</taxon>
        <taxon>Agaricomycetes</taxon>
        <taxon>Russulales</taxon>
        <taxon>Bondarzewiaceae</taxon>
        <taxon>Heterobasidion</taxon>
        <taxon>Heterobasidion annosum species complex</taxon>
    </lineage>
</organism>
<evidence type="ECO:0000256" key="1">
    <source>
        <dbReference type="ARBA" id="ARBA00022741"/>
    </source>
</evidence>
<feature type="non-terminal residue" evidence="7">
    <location>
        <position position="827"/>
    </location>
</feature>
<proteinExistence type="predicted"/>
<dbReference type="GO" id="GO:0016787">
    <property type="term" value="F:hydrolase activity"/>
    <property type="evidence" value="ECO:0007669"/>
    <property type="project" value="UniProtKB-UniRule"/>
</dbReference>
<dbReference type="EMBL" id="KI925459">
    <property type="protein sequence ID" value="ETW80235.1"/>
    <property type="molecule type" value="Genomic_DNA"/>
</dbReference>
<dbReference type="Gene3D" id="1.25.40.10">
    <property type="entry name" value="Tetratricopeptide repeat domain"/>
    <property type="match status" value="1"/>
</dbReference>
<dbReference type="Proteomes" id="UP000030671">
    <property type="component" value="Unassembled WGS sequence"/>
</dbReference>